<evidence type="ECO:0000256" key="1">
    <source>
        <dbReference type="SAM" id="MobiDB-lite"/>
    </source>
</evidence>
<sequence>YTARTTAFRDLVSLLRIQDTPDLITDLFVEGIDIPVEWRRCLADARKTARKHPIPSSSMPPSSSEAKGQSTESQERLAILEYIGDGKQIRILNSECSAVEIEYQLPVRGSVNVVAFQNKLAITPYKFSVENNPGSKKVDLIDLSTGQVSSLPDM</sequence>
<feature type="compositionally biased region" description="Low complexity" evidence="1">
    <location>
        <begin position="54"/>
        <end position="64"/>
    </location>
</feature>
<proteinExistence type="predicted"/>
<feature type="region of interest" description="Disordered" evidence="1">
    <location>
        <begin position="49"/>
        <end position="73"/>
    </location>
</feature>
<gene>
    <name evidence="2" type="ORF">WMSIL1_LOCUS7517</name>
</gene>
<reference evidence="2 3" key="1">
    <citation type="submission" date="2019-07" db="EMBL/GenBank/DDBJ databases">
        <authorList>
            <person name="Jastrzebski P J."/>
            <person name="Paukszto L."/>
            <person name="Jastrzebski P J."/>
        </authorList>
    </citation>
    <scope>NUCLEOTIDE SEQUENCE [LARGE SCALE GENOMIC DNA]</scope>
    <source>
        <strain evidence="2 3">WMS-il1</strain>
    </source>
</reference>
<protein>
    <submittedName>
        <fullName evidence="2">Uncharacterized protein</fullName>
    </submittedName>
</protein>
<dbReference type="AlphaFoldDB" id="A0A564YN24"/>
<dbReference type="EMBL" id="CABIJS010000277">
    <property type="protein sequence ID" value="VUZ48098.1"/>
    <property type="molecule type" value="Genomic_DNA"/>
</dbReference>
<accession>A0A564YN24</accession>
<evidence type="ECO:0000313" key="3">
    <source>
        <dbReference type="Proteomes" id="UP000321570"/>
    </source>
</evidence>
<feature type="non-terminal residue" evidence="2">
    <location>
        <position position="1"/>
    </location>
</feature>
<evidence type="ECO:0000313" key="2">
    <source>
        <dbReference type="EMBL" id="VUZ48098.1"/>
    </source>
</evidence>
<keyword evidence="3" id="KW-1185">Reference proteome</keyword>
<dbReference type="Proteomes" id="UP000321570">
    <property type="component" value="Unassembled WGS sequence"/>
</dbReference>
<name>A0A564YN24_HYMDI</name>
<feature type="non-terminal residue" evidence="2">
    <location>
        <position position="154"/>
    </location>
</feature>
<organism evidence="2 3">
    <name type="scientific">Hymenolepis diminuta</name>
    <name type="common">Rat tapeworm</name>
    <dbReference type="NCBI Taxonomy" id="6216"/>
    <lineage>
        <taxon>Eukaryota</taxon>
        <taxon>Metazoa</taxon>
        <taxon>Spiralia</taxon>
        <taxon>Lophotrochozoa</taxon>
        <taxon>Platyhelminthes</taxon>
        <taxon>Cestoda</taxon>
        <taxon>Eucestoda</taxon>
        <taxon>Cyclophyllidea</taxon>
        <taxon>Hymenolepididae</taxon>
        <taxon>Hymenolepis</taxon>
    </lineage>
</organism>